<keyword evidence="2" id="KW-1185">Reference proteome</keyword>
<proteinExistence type="predicted"/>
<comment type="caution">
    <text evidence="1">The sequence shown here is derived from an EMBL/GenBank/DDBJ whole genome shotgun (WGS) entry which is preliminary data.</text>
</comment>
<dbReference type="RefSeq" id="WP_106686787.1">
    <property type="nucleotide sequence ID" value="NZ_CAXQEU010000003.1"/>
</dbReference>
<evidence type="ECO:0000313" key="1">
    <source>
        <dbReference type="EMBL" id="MDA0177646.1"/>
    </source>
</evidence>
<gene>
    <name evidence="1" type="ORF">OOZ35_09110</name>
</gene>
<dbReference type="SUPFAM" id="SSF48613">
    <property type="entry name" value="Heme oxygenase-like"/>
    <property type="match status" value="1"/>
</dbReference>
<evidence type="ECO:0000313" key="2">
    <source>
        <dbReference type="Proteomes" id="UP001149142"/>
    </source>
</evidence>
<dbReference type="InterPro" id="IPR024423">
    <property type="entry name" value="DUF3050"/>
</dbReference>
<name>A0ABT4S0S6_9FLAO</name>
<dbReference type="EMBL" id="JAPFGC010000002">
    <property type="protein sequence ID" value="MDA0177646.1"/>
    <property type="molecule type" value="Genomic_DNA"/>
</dbReference>
<dbReference type="Gene3D" id="1.20.910.10">
    <property type="entry name" value="Heme oxygenase-like"/>
    <property type="match status" value="1"/>
</dbReference>
<organism evidence="1 2">
    <name type="scientific">Mesoflavibacter profundi</name>
    <dbReference type="NCBI Taxonomy" id="2708110"/>
    <lineage>
        <taxon>Bacteria</taxon>
        <taxon>Pseudomonadati</taxon>
        <taxon>Bacteroidota</taxon>
        <taxon>Flavobacteriia</taxon>
        <taxon>Flavobacteriales</taxon>
        <taxon>Flavobacteriaceae</taxon>
        <taxon>Mesoflavibacter</taxon>
    </lineage>
</organism>
<dbReference type="Proteomes" id="UP001149142">
    <property type="component" value="Unassembled WGS sequence"/>
</dbReference>
<accession>A0ABT4S0S6</accession>
<sequence>MSIKNVKEKIAPLQNQLLNHSLYQNITTNIDLEIFLKHHVFAVWDFMSLLKALQNKLTCTTLPWIPTKHPETRYLINEIVLAEETDVDINGNHKSHYEMYLDAMKTYGVSTNQIELFLESSLSLGNIFVAIRNSKLPQSLQDFLEFTFNVAIEGQPHQIAAAFTFGREDLIPNMFTEILKNFQQNFPEKDLSKLVYYFERHIELDADEHGPMALQMIEELCENDQRKWKEVEETSILALEKRIALWNGIESEILESKEVVSL</sequence>
<protein>
    <submittedName>
        <fullName evidence="1">DUF3050 domain-containing protein</fullName>
    </submittedName>
</protein>
<reference evidence="1" key="1">
    <citation type="submission" date="2022-11" db="EMBL/GenBank/DDBJ databases">
        <title>Refractory cell wall polysaccharides provide important carbon source for microbial heterotrophs in the hadal ocean.</title>
        <authorList>
            <person name="Zhu X."/>
        </authorList>
    </citation>
    <scope>NUCLEOTIDE SEQUENCE</scope>
    <source>
        <strain evidence="1">MTRN7</strain>
    </source>
</reference>
<dbReference type="Pfam" id="PF11251">
    <property type="entry name" value="DUF3050"/>
    <property type="match status" value="1"/>
</dbReference>
<dbReference type="InterPro" id="IPR016084">
    <property type="entry name" value="Haem_Oase-like_multi-hlx"/>
</dbReference>